<feature type="binding site" evidence="8">
    <location>
        <position position="193"/>
    </location>
    <ligand>
        <name>substrate</name>
    </ligand>
</feature>
<sequence>MTHGTAWPFVKMHGLGNDFVVLDARSRALTLTPERIRAVSDRRTGIGCDQLVVIAPPNGQVSDATMLIYNSDGSEVAACGNATRCVAWLLMTESGAESAVIETRAGLLDAESRGAQLVAVDMGRPGLDWREIPLAQAVDTLHLGIKVGALTDPVGVSMGNPHAVFFVNDAEAVELSTVGPVLEHHALFPERANIEVAQMLSSPDAALGRIRMRVWERGTGITMACGTGACATLVAAARRGLSPRKAEIVLDGGTLTIEWLPDNHVLMTGPVATSFAGTLDPTLLP</sequence>
<comment type="similarity">
    <text evidence="2 8">Belongs to the diaminopimelate epimerase family.</text>
</comment>
<evidence type="ECO:0000256" key="3">
    <source>
        <dbReference type="ARBA" id="ARBA00013080"/>
    </source>
</evidence>
<dbReference type="GO" id="GO:0009089">
    <property type="term" value="P:lysine biosynthetic process via diaminopimelate"/>
    <property type="evidence" value="ECO:0007669"/>
    <property type="project" value="UniProtKB-UniRule"/>
</dbReference>
<feature type="binding site" evidence="8">
    <location>
        <position position="160"/>
    </location>
    <ligand>
        <name>substrate</name>
    </ligand>
</feature>
<dbReference type="InterPro" id="IPR001653">
    <property type="entry name" value="DAP_epimerase_DapF"/>
</dbReference>
<evidence type="ECO:0000256" key="5">
    <source>
        <dbReference type="ARBA" id="ARBA00023154"/>
    </source>
</evidence>
<comment type="function">
    <text evidence="8">Catalyzes the stereoinversion of LL-2,6-diaminopimelate (L,L-DAP) to meso-diaminopimelate (meso-DAP), a precursor of L-lysine and an essential component of the bacterial peptidoglycan.</text>
</comment>
<evidence type="ECO:0000256" key="9">
    <source>
        <dbReference type="PROSITE-ProRule" id="PRU10125"/>
    </source>
</evidence>
<keyword evidence="11" id="KW-1185">Reference proteome</keyword>
<comment type="subunit">
    <text evidence="8">Homodimer.</text>
</comment>
<feature type="binding site" evidence="8">
    <location>
        <position position="17"/>
    </location>
    <ligand>
        <name>substrate</name>
    </ligand>
</feature>
<dbReference type="NCBIfam" id="TIGR00652">
    <property type="entry name" value="DapF"/>
    <property type="match status" value="1"/>
</dbReference>
<dbReference type="Pfam" id="PF01678">
    <property type="entry name" value="DAP_epimerase"/>
    <property type="match status" value="2"/>
</dbReference>
<feature type="binding site" evidence="8">
    <location>
        <begin position="80"/>
        <end position="81"/>
    </location>
    <ligand>
        <name>substrate</name>
    </ligand>
</feature>
<reference evidence="10 11" key="1">
    <citation type="submission" date="2017-11" db="EMBL/GenBank/DDBJ databases">
        <title>Draft genome sequence of magnetotactic bacterium Magnetospirillum kuznetsovii LBB-42.</title>
        <authorList>
            <person name="Grouzdev D.S."/>
            <person name="Rysina M.S."/>
            <person name="Baslerov R.V."/>
            <person name="Koziaeva V."/>
        </authorList>
    </citation>
    <scope>NUCLEOTIDE SEQUENCE [LARGE SCALE GENOMIC DNA]</scope>
    <source>
        <strain evidence="10 11">LBB-42</strain>
    </source>
</reference>
<name>A0A364P328_9PROT</name>
<feature type="site" description="Could be important to modulate the pK values of the two catalytic cysteine residues" evidence="8">
    <location>
        <position position="162"/>
    </location>
</feature>
<dbReference type="PROSITE" id="PS01326">
    <property type="entry name" value="DAP_EPIMERASE"/>
    <property type="match status" value="1"/>
</dbReference>
<organism evidence="10 11">
    <name type="scientific">Paramagnetospirillum kuznetsovii</name>
    <dbReference type="NCBI Taxonomy" id="2053833"/>
    <lineage>
        <taxon>Bacteria</taxon>
        <taxon>Pseudomonadati</taxon>
        <taxon>Pseudomonadota</taxon>
        <taxon>Alphaproteobacteria</taxon>
        <taxon>Rhodospirillales</taxon>
        <taxon>Magnetospirillaceae</taxon>
        <taxon>Paramagnetospirillum</taxon>
    </lineage>
</organism>
<keyword evidence="6 8" id="KW-0413">Isomerase</keyword>
<feature type="binding site" evidence="8">
    <location>
        <begin position="226"/>
        <end position="227"/>
    </location>
    <ligand>
        <name>substrate</name>
    </ligand>
</feature>
<feature type="active site" evidence="9">
    <location>
        <position position="79"/>
    </location>
</feature>
<comment type="caution">
    <text evidence="10">The sequence shown here is derived from an EMBL/GenBank/DDBJ whole genome shotgun (WGS) entry which is preliminary data.</text>
</comment>
<evidence type="ECO:0000256" key="4">
    <source>
        <dbReference type="ARBA" id="ARBA00022605"/>
    </source>
</evidence>
<dbReference type="EC" id="5.1.1.7" evidence="3 8"/>
<dbReference type="GO" id="GO:0005829">
    <property type="term" value="C:cytosol"/>
    <property type="evidence" value="ECO:0007669"/>
    <property type="project" value="TreeGrafter"/>
</dbReference>
<gene>
    <name evidence="8" type="primary">dapF</name>
    <name evidence="10" type="ORF">CU669_01285</name>
</gene>
<dbReference type="GO" id="GO:0008837">
    <property type="term" value="F:diaminopimelate epimerase activity"/>
    <property type="evidence" value="ECO:0007669"/>
    <property type="project" value="UniProtKB-UniRule"/>
</dbReference>
<evidence type="ECO:0000256" key="6">
    <source>
        <dbReference type="ARBA" id="ARBA00023235"/>
    </source>
</evidence>
<feature type="binding site" evidence="8">
    <location>
        <begin position="216"/>
        <end position="217"/>
    </location>
    <ligand>
        <name>substrate</name>
    </ligand>
</feature>
<keyword evidence="5 8" id="KW-0457">Lysine biosynthesis</keyword>
<evidence type="ECO:0000256" key="7">
    <source>
        <dbReference type="ARBA" id="ARBA00051712"/>
    </source>
</evidence>
<evidence type="ECO:0000313" key="10">
    <source>
        <dbReference type="EMBL" id="RAU23758.1"/>
    </source>
</evidence>
<dbReference type="EMBL" id="PGTO01000001">
    <property type="protein sequence ID" value="RAU23758.1"/>
    <property type="molecule type" value="Genomic_DNA"/>
</dbReference>
<comment type="subcellular location">
    <subcellularLocation>
        <location evidence="8">Cytoplasm</location>
    </subcellularLocation>
</comment>
<dbReference type="Gene3D" id="3.10.310.10">
    <property type="entry name" value="Diaminopimelate Epimerase, Chain A, domain 1"/>
    <property type="match status" value="2"/>
</dbReference>
<keyword evidence="8" id="KW-0963">Cytoplasm</keyword>
<dbReference type="OrthoDB" id="9805408at2"/>
<dbReference type="HAMAP" id="MF_00197">
    <property type="entry name" value="DAP_epimerase"/>
    <property type="match status" value="1"/>
</dbReference>
<feature type="active site" description="Proton acceptor" evidence="8">
    <location>
        <position position="225"/>
    </location>
</feature>
<comment type="pathway">
    <text evidence="1 8">Amino-acid biosynthesis; L-lysine biosynthesis via DAP pathway; DL-2,6-diaminopimelate from LL-2,6-diaminopimelate: step 1/1.</text>
</comment>
<proteinExistence type="inferred from homology"/>
<dbReference type="AlphaFoldDB" id="A0A364P328"/>
<feature type="binding site" evidence="8">
    <location>
        <position position="50"/>
    </location>
    <ligand>
        <name>substrate</name>
    </ligand>
</feature>
<dbReference type="PANTHER" id="PTHR31689">
    <property type="entry name" value="DIAMINOPIMELATE EPIMERASE, CHLOROPLASTIC"/>
    <property type="match status" value="1"/>
</dbReference>
<feature type="site" description="Could be important to modulate the pK values of the two catalytic cysteine residues" evidence="8">
    <location>
        <position position="216"/>
    </location>
</feature>
<dbReference type="UniPathway" id="UPA00034">
    <property type="reaction ID" value="UER00025"/>
</dbReference>
<dbReference type="SUPFAM" id="SSF54506">
    <property type="entry name" value="Diaminopimelate epimerase-like"/>
    <property type="match status" value="2"/>
</dbReference>
<dbReference type="Proteomes" id="UP000251075">
    <property type="component" value="Unassembled WGS sequence"/>
</dbReference>
<feature type="active site" description="Proton donor" evidence="8">
    <location>
        <position position="79"/>
    </location>
</feature>
<keyword evidence="4 8" id="KW-0028">Amino-acid biosynthesis</keyword>
<dbReference type="PANTHER" id="PTHR31689:SF0">
    <property type="entry name" value="DIAMINOPIMELATE EPIMERASE"/>
    <property type="match status" value="1"/>
</dbReference>
<protein>
    <recommendedName>
        <fullName evidence="3 8">Diaminopimelate epimerase</fullName>
        <shortName evidence="8">DAP epimerase</shortName>
        <ecNumber evidence="3 8">5.1.1.7</ecNumber>
    </recommendedName>
    <alternativeName>
        <fullName evidence="8">PLP-independent amino acid racemase</fullName>
    </alternativeName>
</protein>
<evidence type="ECO:0000256" key="2">
    <source>
        <dbReference type="ARBA" id="ARBA00010219"/>
    </source>
</evidence>
<comment type="catalytic activity">
    <reaction evidence="7 8">
        <text>(2S,6S)-2,6-diaminopimelate = meso-2,6-diaminopimelate</text>
        <dbReference type="Rhea" id="RHEA:15393"/>
        <dbReference type="ChEBI" id="CHEBI:57609"/>
        <dbReference type="ChEBI" id="CHEBI:57791"/>
        <dbReference type="EC" id="5.1.1.7"/>
    </reaction>
</comment>
<dbReference type="RefSeq" id="WP_112141989.1">
    <property type="nucleotide sequence ID" value="NZ_PGTO01000001.1"/>
</dbReference>
<evidence type="ECO:0000256" key="1">
    <source>
        <dbReference type="ARBA" id="ARBA00005196"/>
    </source>
</evidence>
<dbReference type="InterPro" id="IPR018510">
    <property type="entry name" value="DAP_epimerase_AS"/>
</dbReference>
<feature type="binding site" evidence="8">
    <location>
        <position position="70"/>
    </location>
    <ligand>
        <name>substrate</name>
    </ligand>
</feature>
<evidence type="ECO:0000313" key="11">
    <source>
        <dbReference type="Proteomes" id="UP000251075"/>
    </source>
</evidence>
<evidence type="ECO:0000256" key="8">
    <source>
        <dbReference type="HAMAP-Rule" id="MF_00197"/>
    </source>
</evidence>
<accession>A0A364P328</accession>